<reference evidence="2 3" key="1">
    <citation type="journal article" date="2023" name="BMC Biotechnol.">
        <title>Vitis rotundifolia cv Carlos genome sequencing.</title>
        <authorList>
            <person name="Huff M."/>
            <person name="Hulse-Kemp A."/>
            <person name="Scheffler B."/>
            <person name="Youngblood R."/>
            <person name="Simpson S."/>
            <person name="Babiker E."/>
            <person name="Staton M."/>
        </authorList>
    </citation>
    <scope>NUCLEOTIDE SEQUENCE [LARGE SCALE GENOMIC DNA]</scope>
    <source>
        <tissue evidence="2">Leaf</tissue>
    </source>
</reference>
<dbReference type="AlphaFoldDB" id="A0AA38YJC1"/>
<evidence type="ECO:0000313" key="3">
    <source>
        <dbReference type="Proteomes" id="UP001168098"/>
    </source>
</evidence>
<comment type="caution">
    <text evidence="2">The sequence shown here is derived from an EMBL/GenBank/DDBJ whole genome shotgun (WGS) entry which is preliminary data.</text>
</comment>
<evidence type="ECO:0000313" key="2">
    <source>
        <dbReference type="EMBL" id="KAJ9671492.1"/>
    </source>
</evidence>
<accession>A0AA38YJC1</accession>
<keyword evidence="3" id="KW-1185">Reference proteome</keyword>
<dbReference type="Proteomes" id="UP001168098">
    <property type="component" value="Unassembled WGS sequence"/>
</dbReference>
<organism evidence="2 3">
    <name type="scientific">Vitis rotundifolia</name>
    <name type="common">Muscadine grape</name>
    <dbReference type="NCBI Taxonomy" id="103349"/>
    <lineage>
        <taxon>Eukaryota</taxon>
        <taxon>Viridiplantae</taxon>
        <taxon>Streptophyta</taxon>
        <taxon>Embryophyta</taxon>
        <taxon>Tracheophyta</taxon>
        <taxon>Spermatophyta</taxon>
        <taxon>Magnoliopsida</taxon>
        <taxon>eudicotyledons</taxon>
        <taxon>Gunneridae</taxon>
        <taxon>Pentapetalae</taxon>
        <taxon>rosids</taxon>
        <taxon>Vitales</taxon>
        <taxon>Vitaceae</taxon>
        <taxon>Viteae</taxon>
        <taxon>Vitis</taxon>
    </lineage>
</organism>
<protein>
    <submittedName>
        <fullName evidence="2">Uncharacterized protein</fullName>
    </submittedName>
</protein>
<sequence length="113" mass="11880">MGATEKEDTAPPTFAGATPQDQPIKTQKRGGGCRRFAFMLAVSRVICCSNIELGAGEAKKGRLSRLENAHVCCSNVEYDSDVEDNQEIKGGGGSGGGGIDSVYFCCSSVDLKK</sequence>
<name>A0AA38YJC1_VITRO</name>
<proteinExistence type="predicted"/>
<gene>
    <name evidence="2" type="ORF">PVL29_025274</name>
</gene>
<feature type="region of interest" description="Disordered" evidence="1">
    <location>
        <begin position="1"/>
        <end position="29"/>
    </location>
</feature>
<dbReference type="EMBL" id="JARBHA010000019">
    <property type="protein sequence ID" value="KAJ9671492.1"/>
    <property type="molecule type" value="Genomic_DNA"/>
</dbReference>
<evidence type="ECO:0000256" key="1">
    <source>
        <dbReference type="SAM" id="MobiDB-lite"/>
    </source>
</evidence>